<dbReference type="Gene3D" id="1.20.5.1930">
    <property type="match status" value="1"/>
</dbReference>
<keyword evidence="2 6" id="KW-0418">Kinase</keyword>
<dbReference type="Gene3D" id="3.30.450.40">
    <property type="match status" value="1"/>
</dbReference>
<name>H0R246_9ACTN</name>
<evidence type="ECO:0000256" key="3">
    <source>
        <dbReference type="ARBA" id="ARBA00023012"/>
    </source>
</evidence>
<gene>
    <name evidence="6" type="ORF">GOEFS_075_00720</name>
</gene>
<evidence type="ECO:0000259" key="5">
    <source>
        <dbReference type="SMART" id="SM00387"/>
    </source>
</evidence>
<evidence type="ECO:0000313" key="6">
    <source>
        <dbReference type="EMBL" id="GAB19151.1"/>
    </source>
</evidence>
<protein>
    <submittedName>
        <fullName evidence="6">Putative two-component histidine kinase</fullName>
    </submittedName>
</protein>
<evidence type="ECO:0000256" key="2">
    <source>
        <dbReference type="ARBA" id="ARBA00022777"/>
    </source>
</evidence>
<dbReference type="GO" id="GO:0046983">
    <property type="term" value="F:protein dimerization activity"/>
    <property type="evidence" value="ECO:0007669"/>
    <property type="project" value="InterPro"/>
</dbReference>
<dbReference type="SUPFAM" id="SSF55874">
    <property type="entry name" value="ATPase domain of HSP90 chaperone/DNA topoisomerase II/histidine kinase"/>
    <property type="match status" value="1"/>
</dbReference>
<dbReference type="SUPFAM" id="SSF55781">
    <property type="entry name" value="GAF domain-like"/>
    <property type="match status" value="1"/>
</dbReference>
<dbReference type="STRING" id="1077974.GOEFS_075_00720"/>
<dbReference type="PANTHER" id="PTHR24421">
    <property type="entry name" value="NITRATE/NITRITE SENSOR PROTEIN NARX-RELATED"/>
    <property type="match status" value="1"/>
</dbReference>
<comment type="caution">
    <text evidence="6">The sequence shown here is derived from an EMBL/GenBank/DDBJ whole genome shotgun (WGS) entry which is preliminary data.</text>
</comment>
<keyword evidence="1" id="KW-0808">Transferase</keyword>
<dbReference type="Pfam" id="PF01590">
    <property type="entry name" value="GAF"/>
    <property type="match status" value="1"/>
</dbReference>
<dbReference type="InterPro" id="IPR050482">
    <property type="entry name" value="Sensor_HK_TwoCompSys"/>
</dbReference>
<dbReference type="InterPro" id="IPR003018">
    <property type="entry name" value="GAF"/>
</dbReference>
<organism evidence="6 7">
    <name type="scientific">Gordonia effusa NBRC 100432</name>
    <dbReference type="NCBI Taxonomy" id="1077974"/>
    <lineage>
        <taxon>Bacteria</taxon>
        <taxon>Bacillati</taxon>
        <taxon>Actinomycetota</taxon>
        <taxon>Actinomycetes</taxon>
        <taxon>Mycobacteriales</taxon>
        <taxon>Gordoniaceae</taxon>
        <taxon>Gordonia</taxon>
    </lineage>
</organism>
<evidence type="ECO:0000313" key="7">
    <source>
        <dbReference type="Proteomes" id="UP000035034"/>
    </source>
</evidence>
<dbReference type="Proteomes" id="UP000035034">
    <property type="component" value="Unassembled WGS sequence"/>
</dbReference>
<dbReference type="InterPro" id="IPR029016">
    <property type="entry name" value="GAF-like_dom_sf"/>
</dbReference>
<dbReference type="Gene3D" id="3.30.565.10">
    <property type="entry name" value="Histidine kinase-like ATPase, C-terminal domain"/>
    <property type="match status" value="1"/>
</dbReference>
<dbReference type="SMART" id="SM00065">
    <property type="entry name" value="GAF"/>
    <property type="match status" value="1"/>
</dbReference>
<keyword evidence="7" id="KW-1185">Reference proteome</keyword>
<dbReference type="eggNOG" id="COG3850">
    <property type="taxonomic scope" value="Bacteria"/>
</dbReference>
<feature type="domain" description="Histidine kinase/HSP90-like ATPase" evidence="5">
    <location>
        <begin position="424"/>
        <end position="513"/>
    </location>
</feature>
<dbReference type="SMART" id="SM00387">
    <property type="entry name" value="HATPase_c"/>
    <property type="match status" value="1"/>
</dbReference>
<dbReference type="Pfam" id="PF07730">
    <property type="entry name" value="HisKA_3"/>
    <property type="match status" value="1"/>
</dbReference>
<dbReference type="CDD" id="cd16917">
    <property type="entry name" value="HATPase_UhpB-NarQ-NarX-like"/>
    <property type="match status" value="1"/>
</dbReference>
<dbReference type="EMBL" id="BAEH01000075">
    <property type="protein sequence ID" value="GAB19151.1"/>
    <property type="molecule type" value="Genomic_DNA"/>
</dbReference>
<dbReference type="AlphaFoldDB" id="H0R246"/>
<evidence type="ECO:0000256" key="1">
    <source>
        <dbReference type="ARBA" id="ARBA00022679"/>
    </source>
</evidence>
<keyword evidence="3" id="KW-0902">Two-component regulatory system</keyword>
<dbReference type="InterPro" id="IPR011712">
    <property type="entry name" value="Sig_transdc_His_kin_sub3_dim/P"/>
</dbReference>
<evidence type="ECO:0000259" key="4">
    <source>
        <dbReference type="SMART" id="SM00065"/>
    </source>
</evidence>
<dbReference type="OrthoDB" id="5241249at2"/>
<feature type="domain" description="GAF" evidence="4">
    <location>
        <begin position="38"/>
        <end position="186"/>
    </location>
</feature>
<sequence>MSFLDRGEGPHSIVGDIDDPRQLRELLDAVLVVGRGLDLDEALQRIVDVAARVLGARYCALGVRAEHSGLLKEFVYTGIDERTRASMGHLPVGHGVLGVLLDDPHVLRIGDLRAHPASVGFPPNHPPMKTFLGAPILVRGNIFGSIYLTEKQSAARFDSTDEAMIGVLAVAAGVAVDNARLFEQTRIRQRWVEVLARRGSEPLAGIALRDTLDGLCADVAELTGADGVALFTAYGGQDRRLGGFGADVTAEADWVIDQPLTAGDSTIGRLSLTYARDPHLPSEVYAGLAGVAEIASLAIAYDERQQIARDLEVLEDRHRIARDLHDHVIQRLFAIGIALQTMSLTPGSGSADLESRLAAVIGDLDSTVAQIRTSIFELQSVSEGASEASIRRRVLDVIEQLAAHAHLTPTVRFDGAVDTLVPTSLASHLEAVVREGLSNALRHSAAVHVEIVVAVGDQLIVTVTDDGDGMPEDAQRRGLRNLADRAVECGGTLTVAVPHGGGTELTWAVPLVD</sequence>
<dbReference type="Pfam" id="PF02518">
    <property type="entry name" value="HATPase_c"/>
    <property type="match status" value="1"/>
</dbReference>
<reference evidence="6 7" key="1">
    <citation type="submission" date="2011-12" db="EMBL/GenBank/DDBJ databases">
        <title>Whole genome shotgun sequence of Gordonia effusa NBRC 100432.</title>
        <authorList>
            <person name="Yoshida I."/>
            <person name="Takarada H."/>
            <person name="Hosoyama A."/>
            <person name="Tsuchikane K."/>
            <person name="Katsumata H."/>
            <person name="Yamazaki S."/>
            <person name="Fujita N."/>
        </authorList>
    </citation>
    <scope>NUCLEOTIDE SEQUENCE [LARGE SCALE GENOMIC DNA]</scope>
    <source>
        <strain evidence="6 7">NBRC 100432</strain>
    </source>
</reference>
<dbReference type="RefSeq" id="WP_007318486.1">
    <property type="nucleotide sequence ID" value="NZ_BAEH01000075.1"/>
</dbReference>
<dbReference type="PANTHER" id="PTHR24421:SF56">
    <property type="entry name" value="OXYGEN SENSOR HISTIDINE KINASE RESPONSE REGULATOR DOST"/>
    <property type="match status" value="1"/>
</dbReference>
<dbReference type="GO" id="GO:0000155">
    <property type="term" value="F:phosphorelay sensor kinase activity"/>
    <property type="evidence" value="ECO:0007669"/>
    <property type="project" value="InterPro"/>
</dbReference>
<dbReference type="InterPro" id="IPR003594">
    <property type="entry name" value="HATPase_dom"/>
</dbReference>
<proteinExistence type="predicted"/>
<dbReference type="GO" id="GO:0016020">
    <property type="term" value="C:membrane"/>
    <property type="evidence" value="ECO:0007669"/>
    <property type="project" value="InterPro"/>
</dbReference>
<accession>H0R246</accession>
<dbReference type="InterPro" id="IPR036890">
    <property type="entry name" value="HATPase_C_sf"/>
</dbReference>